<dbReference type="EMBL" id="LRHK01000005">
    <property type="protein sequence ID" value="KWX16783.1"/>
    <property type="molecule type" value="Genomic_DNA"/>
</dbReference>
<feature type="transmembrane region" description="Helical" evidence="1">
    <location>
        <begin position="28"/>
        <end position="51"/>
    </location>
</feature>
<accession>A0A132P398</accession>
<sequence>MTTKQLIISSFIRFKDLKEARNVPFWKAIVYLLVLSIIMALPISFQVFQVLNNIQLDGQKIATRIPDFTIQNGQLQTEEKEGFIYQTNSIIFTFDPEGKRTEQDISTDLMGNFVSVGMLKNKLIIAFPNTGTTSALLNNNQLELPYTNESLKNLTGKQLRSFLSEASIPLWIKVLTFIFSIYPSFLNLLITLLFTNIAAFLYARFRLTKATFLDCLKTLIYSISLPTIIATILMVFLPSFDTSAFIAFAGIFIFAQAVKGWAKISIN</sequence>
<keyword evidence="1" id="KW-0812">Transmembrane</keyword>
<dbReference type="RefSeq" id="WP_060776012.1">
    <property type="nucleotide sequence ID" value="NZ_JAJTOL010000023.1"/>
</dbReference>
<comment type="caution">
    <text evidence="2">The sequence shown here is derived from an EMBL/GenBank/DDBJ whole genome shotgun (WGS) entry which is preliminary data.</text>
</comment>
<proteinExistence type="predicted"/>
<dbReference type="InterPro" id="IPR009574">
    <property type="entry name" value="DUF1189"/>
</dbReference>
<protein>
    <recommendedName>
        <fullName evidence="4">DUF1189 domain-containing protein</fullName>
    </recommendedName>
</protein>
<dbReference type="Proteomes" id="UP000070452">
    <property type="component" value="Unassembled WGS sequence"/>
</dbReference>
<keyword evidence="1" id="KW-0472">Membrane</keyword>
<feature type="transmembrane region" description="Helical" evidence="1">
    <location>
        <begin position="243"/>
        <end position="262"/>
    </location>
</feature>
<dbReference type="AlphaFoldDB" id="A0A132P398"/>
<reference evidence="2 3" key="1">
    <citation type="submission" date="2016-01" db="EMBL/GenBank/DDBJ databases">
        <title>Molecular Mechanisms for transfer of large genomic segments between Enterococcus faecium strains.</title>
        <authorList>
            <person name="Garcia-Solache M.A."/>
            <person name="Lebreton F."/>
            <person name="Mclaughlin R.E."/>
            <person name="Whiteaker J.D."/>
            <person name="Gilmore M.S."/>
            <person name="Rice L.B."/>
        </authorList>
    </citation>
    <scope>NUCLEOTIDE SEQUENCE [LARGE SCALE GENOMIC DNA]</scope>
    <source>
        <strain evidence="2 3">D344RRF x C68</strain>
    </source>
</reference>
<gene>
    <name evidence="2" type="ORF">AWT83_14905</name>
</gene>
<evidence type="ECO:0000313" key="2">
    <source>
        <dbReference type="EMBL" id="KWX16783.1"/>
    </source>
</evidence>
<keyword evidence="1" id="KW-1133">Transmembrane helix</keyword>
<evidence type="ECO:0000313" key="3">
    <source>
        <dbReference type="Proteomes" id="UP000070452"/>
    </source>
</evidence>
<name>A0A132P398_ENTFC</name>
<organism evidence="2 3">
    <name type="scientific">Enterococcus faecium</name>
    <name type="common">Streptococcus faecium</name>
    <dbReference type="NCBI Taxonomy" id="1352"/>
    <lineage>
        <taxon>Bacteria</taxon>
        <taxon>Bacillati</taxon>
        <taxon>Bacillota</taxon>
        <taxon>Bacilli</taxon>
        <taxon>Lactobacillales</taxon>
        <taxon>Enterococcaceae</taxon>
        <taxon>Enterococcus</taxon>
    </lineage>
</organism>
<dbReference type="Pfam" id="PF06691">
    <property type="entry name" value="DUF1189"/>
    <property type="match status" value="1"/>
</dbReference>
<evidence type="ECO:0000256" key="1">
    <source>
        <dbReference type="SAM" id="Phobius"/>
    </source>
</evidence>
<feature type="transmembrane region" description="Helical" evidence="1">
    <location>
        <begin position="219"/>
        <end position="237"/>
    </location>
</feature>
<evidence type="ECO:0008006" key="4">
    <source>
        <dbReference type="Google" id="ProtNLM"/>
    </source>
</evidence>